<gene>
    <name evidence="3" type="ORF">M408DRAFT_15651</name>
</gene>
<reference evidence="4" key="2">
    <citation type="submission" date="2015-01" db="EMBL/GenBank/DDBJ databases">
        <title>Evolutionary Origins and Diversification of the Mycorrhizal Mutualists.</title>
        <authorList>
            <consortium name="DOE Joint Genome Institute"/>
            <consortium name="Mycorrhizal Genomics Consortium"/>
            <person name="Kohler A."/>
            <person name="Kuo A."/>
            <person name="Nagy L.G."/>
            <person name="Floudas D."/>
            <person name="Copeland A."/>
            <person name="Barry K.W."/>
            <person name="Cichocki N."/>
            <person name="Veneault-Fourrey C."/>
            <person name="LaButti K."/>
            <person name="Lindquist E.A."/>
            <person name="Lipzen A."/>
            <person name="Lundell T."/>
            <person name="Morin E."/>
            <person name="Murat C."/>
            <person name="Riley R."/>
            <person name="Ohm R."/>
            <person name="Sun H."/>
            <person name="Tunlid A."/>
            <person name="Henrissat B."/>
            <person name="Grigoriev I.V."/>
            <person name="Hibbett D.S."/>
            <person name="Martin F."/>
        </authorList>
    </citation>
    <scope>NUCLEOTIDE SEQUENCE [LARGE SCALE GENOMIC DNA]</scope>
    <source>
        <strain evidence="4">MAFF 305830</strain>
    </source>
</reference>
<dbReference type="HOGENOM" id="CLU_036920_0_0_1"/>
<keyword evidence="2" id="KW-1133">Transmembrane helix</keyword>
<dbReference type="AlphaFoldDB" id="A0A0C2WUV2"/>
<organism evidence="3 4">
    <name type="scientific">Serendipita vermifera MAFF 305830</name>
    <dbReference type="NCBI Taxonomy" id="933852"/>
    <lineage>
        <taxon>Eukaryota</taxon>
        <taxon>Fungi</taxon>
        <taxon>Dikarya</taxon>
        <taxon>Basidiomycota</taxon>
        <taxon>Agaricomycotina</taxon>
        <taxon>Agaricomycetes</taxon>
        <taxon>Sebacinales</taxon>
        <taxon>Serendipitaceae</taxon>
        <taxon>Serendipita</taxon>
    </lineage>
</organism>
<name>A0A0C2WUV2_SERVB</name>
<accession>A0A0C2WUV2</accession>
<keyword evidence="2" id="KW-0812">Transmembrane</keyword>
<dbReference type="Proteomes" id="UP000054097">
    <property type="component" value="Unassembled WGS sequence"/>
</dbReference>
<feature type="compositionally biased region" description="Basic and acidic residues" evidence="1">
    <location>
        <begin position="352"/>
        <end position="365"/>
    </location>
</feature>
<evidence type="ECO:0000256" key="2">
    <source>
        <dbReference type="SAM" id="Phobius"/>
    </source>
</evidence>
<feature type="region of interest" description="Disordered" evidence="1">
    <location>
        <begin position="216"/>
        <end position="291"/>
    </location>
</feature>
<protein>
    <submittedName>
        <fullName evidence="3">Uncharacterized protein</fullName>
    </submittedName>
</protein>
<dbReference type="STRING" id="933852.A0A0C2WUV2"/>
<evidence type="ECO:0000313" key="4">
    <source>
        <dbReference type="Proteomes" id="UP000054097"/>
    </source>
</evidence>
<feature type="region of interest" description="Disordered" evidence="1">
    <location>
        <begin position="312"/>
        <end position="365"/>
    </location>
</feature>
<dbReference type="OrthoDB" id="2278929at2759"/>
<keyword evidence="2" id="KW-0472">Membrane</keyword>
<dbReference type="EMBL" id="KN824286">
    <property type="protein sequence ID" value="KIM29973.1"/>
    <property type="molecule type" value="Genomic_DNA"/>
</dbReference>
<feature type="compositionally biased region" description="Low complexity" evidence="1">
    <location>
        <begin position="234"/>
        <end position="249"/>
    </location>
</feature>
<proteinExistence type="predicted"/>
<evidence type="ECO:0000313" key="3">
    <source>
        <dbReference type="EMBL" id="KIM29973.1"/>
    </source>
</evidence>
<feature type="compositionally biased region" description="Polar residues" evidence="1">
    <location>
        <begin position="275"/>
        <end position="291"/>
    </location>
</feature>
<feature type="transmembrane region" description="Helical" evidence="2">
    <location>
        <begin position="185"/>
        <end position="209"/>
    </location>
</feature>
<reference evidence="3 4" key="1">
    <citation type="submission" date="2014-04" db="EMBL/GenBank/DDBJ databases">
        <authorList>
            <consortium name="DOE Joint Genome Institute"/>
            <person name="Kuo A."/>
            <person name="Zuccaro A."/>
            <person name="Kohler A."/>
            <person name="Nagy L.G."/>
            <person name="Floudas D."/>
            <person name="Copeland A."/>
            <person name="Barry K.W."/>
            <person name="Cichocki N."/>
            <person name="Veneault-Fourrey C."/>
            <person name="LaButti K."/>
            <person name="Lindquist E.A."/>
            <person name="Lipzen A."/>
            <person name="Lundell T."/>
            <person name="Morin E."/>
            <person name="Murat C."/>
            <person name="Sun H."/>
            <person name="Tunlid A."/>
            <person name="Henrissat B."/>
            <person name="Grigoriev I.V."/>
            <person name="Hibbett D.S."/>
            <person name="Martin F."/>
            <person name="Nordberg H.P."/>
            <person name="Cantor M.N."/>
            <person name="Hua S.X."/>
        </authorList>
    </citation>
    <scope>NUCLEOTIDE SEQUENCE [LARGE SCALE GENOMIC DNA]</scope>
    <source>
        <strain evidence="3 4">MAFF 305830</strain>
    </source>
</reference>
<evidence type="ECO:0000256" key="1">
    <source>
        <dbReference type="SAM" id="MobiDB-lite"/>
    </source>
</evidence>
<sequence>MAADPDCYNVTPDTQSCYPTADTVIYQNQWTRVVWNTRYSLFIGDNADGEVTLILKNAETDRQVGNWTQQNKLGRFSLAVDDRWWDERATSLWNGQNRNWTFYWQIIPSTHIIDGGEARQPTFVAVQTALPNSAQSSSSGSIISQSLASVSRSIAAEESSSAQAAQQSRDAALQAGRNNNYFPPWAIALIVVLGVISIVSILTLFFVLLRGARRRKDSRDRRMSMGSESPMMQAPGGPVSPAAASTSAGHTGVIGAVPPPVRNAPSIRYNDDSIHSNPINHPASSASNNPEGVITTSDAAVMADAFRKALRKPEFADGESPETQGTGETEGLLLNRELAEEGQNIRSVGSERGVHIVDDADPPRT</sequence>
<keyword evidence="4" id="KW-1185">Reference proteome</keyword>